<dbReference type="InterPro" id="IPR038949">
    <property type="entry name" value="TEKTL1"/>
</dbReference>
<dbReference type="OrthoDB" id="9896158at2759"/>
<feature type="compositionally biased region" description="Polar residues" evidence="4">
    <location>
        <begin position="232"/>
        <end position="242"/>
    </location>
</feature>
<protein>
    <submittedName>
        <fullName evidence="6">Coiled-coil domain-containing protein 105-like</fullName>
    </submittedName>
</protein>
<name>A0A8B7XW49_ACAPL</name>
<dbReference type="PANTHER" id="PTHR35081:SF1">
    <property type="entry name" value="COILED-COIL DOMAIN-CONTAINING PROTEIN 105"/>
    <property type="match status" value="1"/>
</dbReference>
<dbReference type="OMA" id="YTPECAT"/>
<evidence type="ECO:0000256" key="2">
    <source>
        <dbReference type="ARBA" id="ARBA00022490"/>
    </source>
</evidence>
<dbReference type="Pfam" id="PF03148">
    <property type="entry name" value="Tektin"/>
    <property type="match status" value="1"/>
</dbReference>
<keyword evidence="3" id="KW-0175">Coiled coil</keyword>
<sequence>MMATRTRTQLPVATATVGPANWRESTIKEIKVSQSTVDRSDKGLDLGRSIDPLPSLRDNCAQQSNTVVNSYVRETRAVLVKLRESFLDTNEEIKCLLRGKEALEKKLEHIRKDISLNKMSTEIRCTRPGRERERDGADTLLDRELRHLLQLKKALEAQLRSVQKQLQILDQVRKRLNAVIQERNRVLDLICHAVSSVTNGRASRNNGRHSRQEKSVTMTFGANGLGYTRQIDQNMNANNGGRSSKLDAGDGDSNELPIDPLGPYTPEASAAIDQAREARHRSMGLRREIRDAIENTERLQETAHKAVNSGMNKKVAETITLRQHLTVAAGENRHAIHRSQRWYDSTERARYYTVGPEMQSDLEMRERLDRPLVRVYQRHPGTNLPEAQDIIRGAAGLDKSLLTTSRNIAMLQMANNRLQDDIRHKNAGASVDSSIVRMRRRLANHRWVMGSV</sequence>
<evidence type="ECO:0000256" key="1">
    <source>
        <dbReference type="ARBA" id="ARBA00004496"/>
    </source>
</evidence>
<feature type="coiled-coil region" evidence="3">
    <location>
        <begin position="275"/>
        <end position="302"/>
    </location>
</feature>
<feature type="coiled-coil region" evidence="3">
    <location>
        <begin position="145"/>
        <end position="172"/>
    </location>
</feature>
<organism evidence="5 6">
    <name type="scientific">Acanthaster planci</name>
    <name type="common">Crown-of-thorns starfish</name>
    <dbReference type="NCBI Taxonomy" id="133434"/>
    <lineage>
        <taxon>Eukaryota</taxon>
        <taxon>Metazoa</taxon>
        <taxon>Echinodermata</taxon>
        <taxon>Eleutherozoa</taxon>
        <taxon>Asterozoa</taxon>
        <taxon>Asteroidea</taxon>
        <taxon>Valvatacea</taxon>
        <taxon>Valvatida</taxon>
        <taxon>Acanthasteridae</taxon>
        <taxon>Acanthaster</taxon>
    </lineage>
</organism>
<dbReference type="Proteomes" id="UP000694845">
    <property type="component" value="Unplaced"/>
</dbReference>
<keyword evidence="5" id="KW-1185">Reference proteome</keyword>
<feature type="region of interest" description="Disordered" evidence="4">
    <location>
        <begin position="232"/>
        <end position="254"/>
    </location>
</feature>
<proteinExistence type="predicted"/>
<evidence type="ECO:0000313" key="5">
    <source>
        <dbReference type="Proteomes" id="UP000694845"/>
    </source>
</evidence>
<dbReference type="AlphaFoldDB" id="A0A8B7XW49"/>
<evidence type="ECO:0000256" key="3">
    <source>
        <dbReference type="SAM" id="Coils"/>
    </source>
</evidence>
<dbReference type="RefSeq" id="XP_022085093.1">
    <property type="nucleotide sequence ID" value="XM_022229401.1"/>
</dbReference>
<evidence type="ECO:0000313" key="6">
    <source>
        <dbReference type="RefSeq" id="XP_022085093.1"/>
    </source>
</evidence>
<dbReference type="PANTHER" id="PTHR35081">
    <property type="entry name" value="COILED-COIL DOMAIN-CONTAINING PROTEIN 105"/>
    <property type="match status" value="1"/>
</dbReference>
<reference evidence="6" key="1">
    <citation type="submission" date="2025-08" db="UniProtKB">
        <authorList>
            <consortium name="RefSeq"/>
        </authorList>
    </citation>
    <scope>IDENTIFICATION</scope>
</reference>
<keyword evidence="2" id="KW-0963">Cytoplasm</keyword>
<gene>
    <name evidence="6" type="primary">LOC110976281</name>
</gene>
<dbReference type="GO" id="GO:0005737">
    <property type="term" value="C:cytoplasm"/>
    <property type="evidence" value="ECO:0007669"/>
    <property type="project" value="UniProtKB-SubCell"/>
</dbReference>
<evidence type="ECO:0000256" key="4">
    <source>
        <dbReference type="SAM" id="MobiDB-lite"/>
    </source>
</evidence>
<comment type="subcellular location">
    <subcellularLocation>
        <location evidence="1">Cytoplasm</location>
    </subcellularLocation>
</comment>
<dbReference type="GO" id="GO:0005929">
    <property type="term" value="C:cilium"/>
    <property type="evidence" value="ECO:0007669"/>
    <property type="project" value="UniProtKB-ARBA"/>
</dbReference>
<dbReference type="GeneID" id="110976281"/>
<dbReference type="CTD" id="610464"/>
<dbReference type="InterPro" id="IPR048256">
    <property type="entry name" value="Tektin-like"/>
</dbReference>
<accession>A0A8B7XW49</accession>
<dbReference type="KEGG" id="aplc:110976281"/>